<evidence type="ECO:0000313" key="2">
    <source>
        <dbReference type="Proteomes" id="UP001054945"/>
    </source>
</evidence>
<name>A0AAV4QA59_CAEEX</name>
<comment type="caution">
    <text evidence="1">The sequence shown here is derived from an EMBL/GenBank/DDBJ whole genome shotgun (WGS) entry which is preliminary data.</text>
</comment>
<keyword evidence="2" id="KW-1185">Reference proteome</keyword>
<protein>
    <submittedName>
        <fullName evidence="1">Uncharacterized protein</fullName>
    </submittedName>
</protein>
<accession>A0AAV4QA59</accession>
<reference evidence="1 2" key="1">
    <citation type="submission" date="2021-06" db="EMBL/GenBank/DDBJ databases">
        <title>Caerostris extrusa draft genome.</title>
        <authorList>
            <person name="Kono N."/>
            <person name="Arakawa K."/>
        </authorList>
    </citation>
    <scope>NUCLEOTIDE SEQUENCE [LARGE SCALE GENOMIC DNA]</scope>
</reference>
<gene>
    <name evidence="1" type="ORF">CEXT_11121</name>
</gene>
<dbReference type="AlphaFoldDB" id="A0AAV4QA59"/>
<sequence>MTKSLHPHFHSFVTYQRKQQRCNYVDNFARCSSIGKAFTPVNDPKERSQLHFHNNNRIQMDFGRMLIVFVTGVVKTQQCLWLYISGVMFSRNCIELTFGVRQRV</sequence>
<proteinExistence type="predicted"/>
<dbReference type="EMBL" id="BPLR01006019">
    <property type="protein sequence ID" value="GIY06923.1"/>
    <property type="molecule type" value="Genomic_DNA"/>
</dbReference>
<dbReference type="Proteomes" id="UP001054945">
    <property type="component" value="Unassembled WGS sequence"/>
</dbReference>
<organism evidence="1 2">
    <name type="scientific">Caerostris extrusa</name>
    <name type="common">Bark spider</name>
    <name type="synonym">Caerostris bankana</name>
    <dbReference type="NCBI Taxonomy" id="172846"/>
    <lineage>
        <taxon>Eukaryota</taxon>
        <taxon>Metazoa</taxon>
        <taxon>Ecdysozoa</taxon>
        <taxon>Arthropoda</taxon>
        <taxon>Chelicerata</taxon>
        <taxon>Arachnida</taxon>
        <taxon>Araneae</taxon>
        <taxon>Araneomorphae</taxon>
        <taxon>Entelegynae</taxon>
        <taxon>Araneoidea</taxon>
        <taxon>Araneidae</taxon>
        <taxon>Caerostris</taxon>
    </lineage>
</organism>
<evidence type="ECO:0000313" key="1">
    <source>
        <dbReference type="EMBL" id="GIY06923.1"/>
    </source>
</evidence>